<evidence type="ECO:0000256" key="6">
    <source>
        <dbReference type="ARBA" id="ARBA00022989"/>
    </source>
</evidence>
<keyword evidence="3" id="KW-1003">Cell membrane</keyword>
<evidence type="ECO:0000256" key="1">
    <source>
        <dbReference type="ARBA" id="ARBA00004651"/>
    </source>
</evidence>
<keyword evidence="6 9" id="KW-1133">Transmembrane helix</keyword>
<feature type="domain" description="Protein export membrane protein SecD/SecF C-terminal" evidence="10">
    <location>
        <begin position="687"/>
        <end position="852"/>
    </location>
</feature>
<feature type="transmembrane region" description="Helical" evidence="9">
    <location>
        <begin position="452"/>
        <end position="475"/>
    </location>
</feature>
<reference evidence="11 12" key="1">
    <citation type="submission" date="2019-03" db="EMBL/GenBank/DDBJ databases">
        <title>Characterization of a novel Mycoplasma cynos real-time PCR assay.</title>
        <authorList>
            <person name="Tallmadge R.L."/>
            <person name="Mitchell P.K."/>
            <person name="Goodman L."/>
        </authorList>
    </citation>
    <scope>NUCLEOTIDE SEQUENCE [LARGE SCALE GENOMIC DNA]</scope>
    <source>
        <strain evidence="11 12">1642</strain>
    </source>
</reference>
<proteinExistence type="predicted"/>
<keyword evidence="12" id="KW-1185">Reference proteome</keyword>
<dbReference type="GO" id="GO:0005886">
    <property type="term" value="C:plasma membrane"/>
    <property type="evidence" value="ECO:0007669"/>
    <property type="project" value="UniProtKB-SubCell"/>
</dbReference>
<evidence type="ECO:0000256" key="2">
    <source>
        <dbReference type="ARBA" id="ARBA00022448"/>
    </source>
</evidence>
<keyword evidence="7" id="KW-0811">Translocation</keyword>
<feature type="transmembrane region" description="Helical" evidence="9">
    <location>
        <begin position="826"/>
        <end position="847"/>
    </location>
</feature>
<feature type="transmembrane region" description="Helical" evidence="9">
    <location>
        <begin position="687"/>
        <end position="707"/>
    </location>
</feature>
<evidence type="ECO:0000259" key="10">
    <source>
        <dbReference type="Pfam" id="PF02355"/>
    </source>
</evidence>
<feature type="transmembrane region" description="Helical" evidence="9">
    <location>
        <begin position="800"/>
        <end position="820"/>
    </location>
</feature>
<comment type="subcellular location">
    <subcellularLocation>
        <location evidence="1">Cell membrane</location>
        <topology evidence="1">Multi-pass membrane protein</topology>
    </subcellularLocation>
</comment>
<feature type="transmembrane region" description="Helical" evidence="9">
    <location>
        <begin position="381"/>
        <end position="401"/>
    </location>
</feature>
<comment type="caution">
    <text evidence="11">The sequence shown here is derived from an EMBL/GenBank/DDBJ whole genome shotgun (WGS) entry which is preliminary data.</text>
</comment>
<dbReference type="NCBIfam" id="NF046001">
    <property type="entry name" value="SecDF_plasm"/>
    <property type="match status" value="1"/>
</dbReference>
<keyword evidence="4 9" id="KW-0812">Transmembrane</keyword>
<dbReference type="InterPro" id="IPR048634">
    <property type="entry name" value="SecD_SecF_C"/>
</dbReference>
<feature type="transmembrane region" description="Helical" evidence="9">
    <location>
        <begin position="714"/>
        <end position="733"/>
    </location>
</feature>
<keyword evidence="2" id="KW-0813">Transport</keyword>
<feature type="transmembrane region" description="Helical" evidence="9">
    <location>
        <begin position="546"/>
        <end position="568"/>
    </location>
</feature>
<dbReference type="InterPro" id="IPR022645">
    <property type="entry name" value="SecD/SecF_bac"/>
</dbReference>
<dbReference type="InterPro" id="IPR022813">
    <property type="entry name" value="SecD/SecF_arch_bac"/>
</dbReference>
<evidence type="ECO:0000256" key="3">
    <source>
        <dbReference type="ARBA" id="ARBA00022475"/>
    </source>
</evidence>
<keyword evidence="5" id="KW-0653">Protein transport</keyword>
<feature type="transmembrane region" description="Helical" evidence="9">
    <location>
        <begin position="353"/>
        <end position="374"/>
    </location>
</feature>
<feature type="transmembrane region" description="Helical" evidence="9">
    <location>
        <begin position="407"/>
        <end position="431"/>
    </location>
</feature>
<dbReference type="AlphaFoldDB" id="A0A507SRU1"/>
<feature type="transmembrane region" description="Helical" evidence="9">
    <location>
        <begin position="739"/>
        <end position="757"/>
    </location>
</feature>
<dbReference type="PRINTS" id="PR01755">
    <property type="entry name" value="SECFTRNLCASE"/>
</dbReference>
<dbReference type="Gene3D" id="1.20.1640.10">
    <property type="entry name" value="Multidrug efflux transporter AcrB transmembrane domain"/>
    <property type="match status" value="2"/>
</dbReference>
<dbReference type="PANTHER" id="PTHR30081:SF1">
    <property type="entry name" value="PROTEIN TRANSLOCASE SUBUNIT SECD"/>
    <property type="match status" value="1"/>
</dbReference>
<feature type="transmembrane region" description="Helical" evidence="9">
    <location>
        <begin position="481"/>
        <end position="508"/>
    </location>
</feature>
<name>A0A507SRU1_9BACT</name>
<accession>A0A507SRU1</accession>
<gene>
    <name evidence="11" type="ORF">E1I18_01455</name>
</gene>
<evidence type="ECO:0000256" key="9">
    <source>
        <dbReference type="SAM" id="Phobius"/>
    </source>
</evidence>
<evidence type="ECO:0000313" key="11">
    <source>
        <dbReference type="EMBL" id="TQC53971.1"/>
    </source>
</evidence>
<dbReference type="Proteomes" id="UP000320801">
    <property type="component" value="Unassembled WGS sequence"/>
</dbReference>
<sequence length="885" mass="99410">MNKVKMFFKNLFSAKTWKKVFSLNGWKRWFLSLFILTGAVASIVAGTTAYTSKNVKKSVEYDGGQEFLIEIKNRDKNSKIKGLDIANSIQSRINDGSSFSDAIVSLEGNDNIKISKSGRLSADDRKKFESLVTTKSTLIFTDVSGQPLFRNGVFVQPTENNKIDWEDVISRQDASEVLRTFVPPISSARHSFNSFGSNAFVVEAHLKNRASEAEWTKLTDYLSKKPNGEKFLLTWLNIDELVKIARSKYSSDWTAAQKNPYNFVYVGQQPRFQNQEGILKLHSIKADRYLVNKVGVNRPLNGDRFIIGNNASGEPFNEEAAKQLAEEINYGTSQYDLEVVSSNFITAESTNNAFALSLIAIGVVFTFLAIMLLVNYGLLGALSTISIALYVFLTLTLFTVLRGEYSPITFGAVLIGLAISFDANVVTLSRLKQELYRGEKMRKAVATTMRSTLPSLLDSNILILLASFVMFYLGLQDIRNFSISIVFSVLAITFATLFITRLCTTLIANSKLFINHPRLCGLRPKKLHPSYQPKLQNFNFIAKAKWFLWASLIFVVVGIIIYSVFAGINKDFAAGFSRAIDFRGGTDITIQGREGSSLNEPLANQIRQFLIQNAHKDNFKEIANLDKLITLNPLDQNRESFSLVIKTTQQIPTHVREQFKFDVINNFGALSLDVLSFGVSASESLNYTLFALYAILASIGIAFVYILIRYRWTYAISVVVSILFEFILVLAFLAITRLYINKIAIVAIASLILFSLSDKISLIAKVKEITSLQAHNAYLNNDQILAISNKALRANLKRSLFNTIILILINLIATLFIFPIDFSFTITLIFASLVVSLCSMFVTMSIWNKLEMRRQRGIEKRHKEKYWALPGNDEQIFAGINDFIA</sequence>
<dbReference type="RefSeq" id="WP_141483826.1">
    <property type="nucleotide sequence ID" value="NZ_SMDN01000004.1"/>
</dbReference>
<organism evidence="11 12">
    <name type="scientific">Mycoplasmopsis mucosicanis</name>
    <dbReference type="NCBI Taxonomy" id="458208"/>
    <lineage>
        <taxon>Bacteria</taxon>
        <taxon>Bacillati</taxon>
        <taxon>Mycoplasmatota</taxon>
        <taxon>Mycoplasmoidales</taxon>
        <taxon>Metamycoplasmataceae</taxon>
        <taxon>Mycoplasmopsis</taxon>
    </lineage>
</organism>
<keyword evidence="8 9" id="KW-0472">Membrane</keyword>
<dbReference type="Pfam" id="PF02355">
    <property type="entry name" value="SecD_SecF_C"/>
    <property type="match status" value="2"/>
</dbReference>
<evidence type="ECO:0000256" key="7">
    <source>
        <dbReference type="ARBA" id="ARBA00023010"/>
    </source>
</evidence>
<dbReference type="GO" id="GO:0015031">
    <property type="term" value="P:protein transport"/>
    <property type="evidence" value="ECO:0007669"/>
    <property type="project" value="UniProtKB-KW"/>
</dbReference>
<protein>
    <recommendedName>
        <fullName evidence="10">Protein export membrane protein SecD/SecF C-terminal domain-containing protein</fullName>
    </recommendedName>
</protein>
<evidence type="ECO:0000313" key="12">
    <source>
        <dbReference type="Proteomes" id="UP000320801"/>
    </source>
</evidence>
<dbReference type="SUPFAM" id="SSF82866">
    <property type="entry name" value="Multidrug efflux transporter AcrB transmembrane domain"/>
    <property type="match status" value="2"/>
</dbReference>
<evidence type="ECO:0000256" key="4">
    <source>
        <dbReference type="ARBA" id="ARBA00022692"/>
    </source>
</evidence>
<evidence type="ECO:0000256" key="8">
    <source>
        <dbReference type="ARBA" id="ARBA00023136"/>
    </source>
</evidence>
<feature type="domain" description="Protein export membrane protein SecD/SecF C-terminal" evidence="10">
    <location>
        <begin position="332"/>
        <end position="506"/>
    </location>
</feature>
<dbReference type="EMBL" id="SMDN01000004">
    <property type="protein sequence ID" value="TQC53971.1"/>
    <property type="molecule type" value="Genomic_DNA"/>
</dbReference>
<dbReference type="OrthoDB" id="9805019at2"/>
<evidence type="ECO:0000256" key="5">
    <source>
        <dbReference type="ARBA" id="ARBA00022927"/>
    </source>
</evidence>
<dbReference type="PANTHER" id="PTHR30081">
    <property type="entry name" value="PROTEIN-EXPORT MEMBRANE PROTEIN SEC"/>
    <property type="match status" value="1"/>
</dbReference>